<dbReference type="InterPro" id="IPR036950">
    <property type="entry name" value="PBP_transglycosylase"/>
</dbReference>
<dbReference type="RefSeq" id="WP_220807158.1">
    <property type="nucleotide sequence ID" value="NZ_BPMK01000003.1"/>
</dbReference>
<dbReference type="PANTHER" id="PTHR30400:SF0">
    <property type="entry name" value="BIOSYNTHETIC PEPTIDOGLYCAN TRANSGLYCOSYLASE"/>
    <property type="match status" value="1"/>
</dbReference>
<dbReference type="InterPro" id="IPR001264">
    <property type="entry name" value="Glyco_trans_51"/>
</dbReference>
<dbReference type="InterPro" id="IPR011812">
    <property type="entry name" value="Pep_trsgly"/>
</dbReference>
<reference evidence="13 14" key="1">
    <citation type="journal article" date="2022" name="Int. J. Syst. Evol. Microbiol.">
        <title>Noviherbaspirillum aridicola sp. nov., isolated from an arid soil in Pakistan.</title>
        <authorList>
            <person name="Khan I.U."/>
            <person name="Saqib M."/>
            <person name="Amin A."/>
            <person name="Hussain F."/>
            <person name="Li L."/>
            <person name="Liu Y.H."/>
            <person name="Fang B.Z."/>
            <person name="Ahmed I."/>
            <person name="Li W.J."/>
        </authorList>
    </citation>
    <scope>NUCLEOTIDE SEQUENCE [LARGE SCALE GENOMIC DNA]</scope>
    <source>
        <strain evidence="13 14">NCCP-691</strain>
    </source>
</reference>
<comment type="caution">
    <text evidence="13">The sequence shown here is derived from an EMBL/GenBank/DDBJ whole genome shotgun (WGS) entry which is preliminary data.</text>
</comment>
<dbReference type="SUPFAM" id="SSF53955">
    <property type="entry name" value="Lysozyme-like"/>
    <property type="match status" value="1"/>
</dbReference>
<organism evidence="13 14">
    <name type="scientific">Noviherbaspirillum aridicola</name>
    <dbReference type="NCBI Taxonomy" id="2849687"/>
    <lineage>
        <taxon>Bacteria</taxon>
        <taxon>Pseudomonadati</taxon>
        <taxon>Pseudomonadota</taxon>
        <taxon>Betaproteobacteria</taxon>
        <taxon>Burkholderiales</taxon>
        <taxon>Oxalobacteraceae</taxon>
        <taxon>Noviherbaspirillum</taxon>
    </lineage>
</organism>
<feature type="domain" description="Glycosyl transferase family 51" evidence="12">
    <location>
        <begin position="58"/>
        <end position="225"/>
    </location>
</feature>
<name>A0ABQ4Q1K4_9BURK</name>
<accession>A0ABQ4Q1K4</accession>
<comment type="similarity">
    <text evidence="11">Belongs to the glycosyltransferase 51 family.</text>
</comment>
<comment type="function">
    <text evidence="11">Peptidoglycan polymerase that catalyzes glycan chain elongation from lipid-linked precursors.</text>
</comment>
<evidence type="ECO:0000256" key="9">
    <source>
        <dbReference type="ARBA" id="ARBA00023136"/>
    </source>
</evidence>
<dbReference type="Gene3D" id="1.10.3810.10">
    <property type="entry name" value="Biosynthetic peptidoglycan transglycosylase-like"/>
    <property type="match status" value="1"/>
</dbReference>
<dbReference type="Pfam" id="PF00912">
    <property type="entry name" value="Transgly"/>
    <property type="match status" value="1"/>
</dbReference>
<comment type="pathway">
    <text evidence="11">Cell wall biogenesis; peptidoglycan biosynthesis.</text>
</comment>
<feature type="transmembrane region" description="Helical" evidence="11">
    <location>
        <begin position="7"/>
        <end position="33"/>
    </location>
</feature>
<keyword evidence="6 11" id="KW-0133">Cell shape</keyword>
<dbReference type="InterPro" id="IPR023346">
    <property type="entry name" value="Lysozyme-like_dom_sf"/>
</dbReference>
<dbReference type="HAMAP" id="MF_00766">
    <property type="entry name" value="PGT_MtgA"/>
    <property type="match status" value="1"/>
</dbReference>
<evidence type="ECO:0000256" key="3">
    <source>
        <dbReference type="ARBA" id="ARBA00022676"/>
    </source>
</evidence>
<evidence type="ECO:0000313" key="14">
    <source>
        <dbReference type="Proteomes" id="UP000887222"/>
    </source>
</evidence>
<dbReference type="EMBL" id="BPMK01000003">
    <property type="protein sequence ID" value="GIZ50999.1"/>
    <property type="molecule type" value="Genomic_DNA"/>
</dbReference>
<dbReference type="EC" id="2.4.99.28" evidence="11"/>
<sequence>MKPLRKLLFWAIAAPLLAVLAIQLYFLGQIWWWRDHNPRSTSFMEQQLDELRKKSPGARLKHQWVPYDRISNHLKRAIIAAEDANFSEHDGVDWEALQKAYEKNMKKGRVVAGGSTITQQLAKNLFLSGERSYLRKTQEVAITYMLEATMDKERIFEIYLNVVEWGVGVFGAEAAARHYFGVSAAALSPAQAARLAVMLPRPRWYDKNRGSAYLQRRTDLILRRMGGADIP</sequence>
<evidence type="ECO:0000256" key="7">
    <source>
        <dbReference type="ARBA" id="ARBA00022984"/>
    </source>
</evidence>
<keyword evidence="4 11" id="KW-0808">Transferase</keyword>
<keyword evidence="2 11" id="KW-0997">Cell inner membrane</keyword>
<proteinExistence type="inferred from homology"/>
<keyword evidence="9 11" id="KW-0472">Membrane</keyword>
<keyword evidence="8 11" id="KW-1133">Transmembrane helix</keyword>
<evidence type="ECO:0000259" key="12">
    <source>
        <dbReference type="Pfam" id="PF00912"/>
    </source>
</evidence>
<keyword evidence="10 11" id="KW-0961">Cell wall biogenesis/degradation</keyword>
<keyword evidence="7 11" id="KW-0573">Peptidoglycan synthesis</keyword>
<comment type="subcellular location">
    <subcellularLocation>
        <location evidence="11">Cell inner membrane</location>
        <topology evidence="11">Single-pass membrane protein</topology>
    </subcellularLocation>
</comment>
<protein>
    <recommendedName>
        <fullName evidence="11">Biosynthetic peptidoglycan transglycosylase</fullName>
        <ecNumber evidence="11">2.4.99.28</ecNumber>
    </recommendedName>
    <alternativeName>
        <fullName evidence="11">Glycan polymerase</fullName>
    </alternativeName>
    <alternativeName>
        <fullName evidence="11">Peptidoglycan glycosyltransferase MtgA</fullName>
        <shortName evidence="11">PGT</shortName>
    </alternativeName>
</protein>
<keyword evidence="3 11" id="KW-0328">Glycosyltransferase</keyword>
<evidence type="ECO:0000256" key="4">
    <source>
        <dbReference type="ARBA" id="ARBA00022679"/>
    </source>
</evidence>
<dbReference type="PANTHER" id="PTHR30400">
    <property type="entry name" value="MONOFUNCTIONAL BIOSYNTHETIC PEPTIDOGLYCAN TRANSGLYCOSYLASE"/>
    <property type="match status" value="1"/>
</dbReference>
<evidence type="ECO:0000256" key="6">
    <source>
        <dbReference type="ARBA" id="ARBA00022960"/>
    </source>
</evidence>
<evidence type="ECO:0000256" key="10">
    <source>
        <dbReference type="ARBA" id="ARBA00023316"/>
    </source>
</evidence>
<evidence type="ECO:0000313" key="13">
    <source>
        <dbReference type="EMBL" id="GIZ50999.1"/>
    </source>
</evidence>
<keyword evidence="14" id="KW-1185">Reference proteome</keyword>
<dbReference type="NCBIfam" id="TIGR02070">
    <property type="entry name" value="mono_pep_trsgly"/>
    <property type="match status" value="1"/>
</dbReference>
<evidence type="ECO:0000256" key="8">
    <source>
        <dbReference type="ARBA" id="ARBA00022989"/>
    </source>
</evidence>
<dbReference type="Proteomes" id="UP000887222">
    <property type="component" value="Unassembled WGS sequence"/>
</dbReference>
<evidence type="ECO:0000256" key="2">
    <source>
        <dbReference type="ARBA" id="ARBA00022519"/>
    </source>
</evidence>
<evidence type="ECO:0000256" key="11">
    <source>
        <dbReference type="HAMAP-Rule" id="MF_00766"/>
    </source>
</evidence>
<evidence type="ECO:0000256" key="1">
    <source>
        <dbReference type="ARBA" id="ARBA00022475"/>
    </source>
</evidence>
<comment type="catalytic activity">
    <reaction evidence="11">
        <text>[GlcNAc-(1-&gt;4)-Mur2Ac(oyl-L-Ala-gamma-D-Glu-L-Lys-D-Ala-D-Ala)](n)-di-trans,octa-cis-undecaprenyl diphosphate + beta-D-GlcNAc-(1-&gt;4)-Mur2Ac(oyl-L-Ala-gamma-D-Glu-L-Lys-D-Ala-D-Ala)-di-trans,octa-cis-undecaprenyl diphosphate = [GlcNAc-(1-&gt;4)-Mur2Ac(oyl-L-Ala-gamma-D-Glu-L-Lys-D-Ala-D-Ala)](n+1)-di-trans,octa-cis-undecaprenyl diphosphate + di-trans,octa-cis-undecaprenyl diphosphate + H(+)</text>
        <dbReference type="Rhea" id="RHEA:23708"/>
        <dbReference type="Rhea" id="RHEA-COMP:9602"/>
        <dbReference type="Rhea" id="RHEA-COMP:9603"/>
        <dbReference type="ChEBI" id="CHEBI:15378"/>
        <dbReference type="ChEBI" id="CHEBI:58405"/>
        <dbReference type="ChEBI" id="CHEBI:60033"/>
        <dbReference type="ChEBI" id="CHEBI:78435"/>
        <dbReference type="EC" id="2.4.99.28"/>
    </reaction>
</comment>
<keyword evidence="1 11" id="KW-1003">Cell membrane</keyword>
<keyword evidence="5 11" id="KW-0812">Transmembrane</keyword>
<gene>
    <name evidence="11 13" type="primary">mtgA</name>
    <name evidence="13" type="ORF">NCCP691_10130</name>
</gene>
<evidence type="ECO:0000256" key="5">
    <source>
        <dbReference type="ARBA" id="ARBA00022692"/>
    </source>
</evidence>